<evidence type="ECO:0000313" key="2">
    <source>
        <dbReference type="EMBL" id="MET1472703.1"/>
    </source>
</evidence>
<organism evidence="2 3">
    <name type="scientific">Burkholderia sola</name>
    <dbReference type="NCBI Taxonomy" id="2843302"/>
    <lineage>
        <taxon>Bacteria</taxon>
        <taxon>Pseudomonadati</taxon>
        <taxon>Pseudomonadota</taxon>
        <taxon>Betaproteobacteria</taxon>
        <taxon>Burkholderiales</taxon>
        <taxon>Burkholderiaceae</taxon>
        <taxon>Burkholderia</taxon>
        <taxon>Burkholderia cepacia complex</taxon>
    </lineage>
</organism>
<protein>
    <recommendedName>
        <fullName evidence="4">Secreted protein</fullName>
    </recommendedName>
</protein>
<reference evidence="2 3" key="1">
    <citation type="submission" date="2024-06" db="EMBL/GenBank/DDBJ databases">
        <title>Burkholderia sola in Mexico.</title>
        <authorList>
            <person name="Estrada P."/>
        </authorList>
    </citation>
    <scope>NUCLEOTIDE SEQUENCE [LARGE SCALE GENOMIC DNA]</scope>
    <source>
        <strain evidence="2 3">CpTa8-5</strain>
    </source>
</reference>
<proteinExistence type="predicted"/>
<dbReference type="Proteomes" id="UP001548587">
    <property type="component" value="Unassembled WGS sequence"/>
</dbReference>
<sequence>MPVTAVAPVVPVVPVVLAASVAPPVDDVAAGGFAATPLSTSGDRVVVEKSICIVSVRVSVNEVTGAEIAFQSVYGIHHTKLEYRGRVDCPLMIAIDRERARLAA</sequence>
<feature type="chain" id="PRO_5045374900" description="Secreted protein" evidence="1">
    <location>
        <begin position="19"/>
        <end position="104"/>
    </location>
</feature>
<keyword evidence="3" id="KW-1185">Reference proteome</keyword>
<comment type="caution">
    <text evidence="2">The sequence shown here is derived from an EMBL/GenBank/DDBJ whole genome shotgun (WGS) entry which is preliminary data.</text>
</comment>
<name>A0ABV2C0R0_9BURK</name>
<accession>A0ABV2C0R0</accession>
<feature type="signal peptide" evidence="1">
    <location>
        <begin position="1"/>
        <end position="18"/>
    </location>
</feature>
<dbReference type="RefSeq" id="WP_260429667.1">
    <property type="nucleotide sequence ID" value="NZ_JBEWCH010000001.1"/>
</dbReference>
<evidence type="ECO:0000256" key="1">
    <source>
        <dbReference type="SAM" id="SignalP"/>
    </source>
</evidence>
<gene>
    <name evidence="2" type="ORF">ABXL37_00455</name>
</gene>
<evidence type="ECO:0008006" key="4">
    <source>
        <dbReference type="Google" id="ProtNLM"/>
    </source>
</evidence>
<keyword evidence="1" id="KW-0732">Signal</keyword>
<dbReference type="EMBL" id="JBEWCH010000001">
    <property type="protein sequence ID" value="MET1472703.1"/>
    <property type="molecule type" value="Genomic_DNA"/>
</dbReference>
<evidence type="ECO:0000313" key="3">
    <source>
        <dbReference type="Proteomes" id="UP001548587"/>
    </source>
</evidence>